<reference evidence="1 2" key="1">
    <citation type="journal article" date="2019" name="Emerg. Microbes Infect.">
        <title>Comprehensive subspecies identification of 175 nontuberculous mycobacteria species based on 7547 genomic profiles.</title>
        <authorList>
            <person name="Matsumoto Y."/>
            <person name="Kinjo T."/>
            <person name="Motooka D."/>
            <person name="Nabeya D."/>
            <person name="Jung N."/>
            <person name="Uechi K."/>
            <person name="Horii T."/>
            <person name="Iida T."/>
            <person name="Fujita J."/>
            <person name="Nakamura S."/>
        </authorList>
    </citation>
    <scope>NUCLEOTIDE SEQUENCE [LARGE SCALE GENOMIC DNA]</scope>
    <source>
        <strain evidence="1 2">JCM 6396</strain>
    </source>
</reference>
<dbReference type="AlphaFoldDB" id="A0A7I7K1P1"/>
<dbReference type="Proteomes" id="UP000467006">
    <property type="component" value="Chromosome"/>
</dbReference>
<sequence>MNVPARLVETAAQIAAGLALAAFPAFYLAVFARIAPIERQGFLALSLAIGAYVAAMLSAWVVESRLATPDADHRVALPWWMTLISVASGALLIIGPAVPPAPVLLIGVVGLMSGLLMGRSVGVVTGRWQLEAGAAALLLTACGAALLLARAQDDNSVRVLALGATAAIVARLWRAPRYAGSGMPPDLRRAAWVTGETAAVGVVQPALQAIVLVLLGPAASVGFRVISTVSGALEPILAYGRMRLLAHGSRNEIVLVAGTFVTGVAVIFGAEFLGVWSAVFGPAWDDVVIVALLLACLWKGSMLVSTVPFAALRRAGRTALVFWIRCGSTLIYLIFGVSFLLIFRSYTAAFAAFLLAEVLSFALYYYGFTRTRVQTGRQAG</sequence>
<gene>
    <name evidence="1" type="ORF">MDUV_28330</name>
</gene>
<evidence type="ECO:0000313" key="2">
    <source>
        <dbReference type="Proteomes" id="UP000467006"/>
    </source>
</evidence>
<evidence type="ECO:0000313" key="1">
    <source>
        <dbReference type="EMBL" id="BBX17973.1"/>
    </source>
</evidence>
<accession>A0A7I7K1P1</accession>
<proteinExistence type="predicted"/>
<dbReference type="RefSeq" id="WP_098005119.1">
    <property type="nucleotide sequence ID" value="NZ_AP022563.1"/>
</dbReference>
<organism evidence="1 2">
    <name type="scientific">Mycolicibacterium duvalii</name>
    <dbReference type="NCBI Taxonomy" id="39688"/>
    <lineage>
        <taxon>Bacteria</taxon>
        <taxon>Bacillati</taxon>
        <taxon>Actinomycetota</taxon>
        <taxon>Actinomycetes</taxon>
        <taxon>Mycobacteriales</taxon>
        <taxon>Mycobacteriaceae</taxon>
        <taxon>Mycolicibacterium</taxon>
    </lineage>
</organism>
<dbReference type="EMBL" id="AP022563">
    <property type="protein sequence ID" value="BBX17973.1"/>
    <property type="molecule type" value="Genomic_DNA"/>
</dbReference>
<dbReference type="OrthoDB" id="4922460at2"/>
<dbReference type="KEGG" id="mdu:MDUV_28330"/>
<name>A0A7I7K1P1_9MYCO</name>
<protein>
    <submittedName>
        <fullName evidence="1">Uncharacterized protein</fullName>
    </submittedName>
</protein>
<keyword evidence="2" id="KW-1185">Reference proteome</keyword>